<dbReference type="Gene3D" id="2.60.40.640">
    <property type="match status" value="2"/>
</dbReference>
<comment type="caution">
    <text evidence="2">The sequence shown here is derived from an EMBL/GenBank/DDBJ whole genome shotgun (WGS) entry which is preliminary data.</text>
</comment>
<evidence type="ECO:0008006" key="4">
    <source>
        <dbReference type="Google" id="ProtNLM"/>
    </source>
</evidence>
<dbReference type="InterPro" id="IPR028934">
    <property type="entry name" value="Vps26-related"/>
</dbReference>
<evidence type="ECO:0000313" key="2">
    <source>
        <dbReference type="EMBL" id="KAK8853871.1"/>
    </source>
</evidence>
<dbReference type="PANTHER" id="PTHR12233">
    <property type="entry name" value="VACUOLAR PROTEIN SORTING 26 RELATED"/>
    <property type="match status" value="1"/>
</dbReference>
<keyword evidence="3" id="KW-1185">Reference proteome</keyword>
<proteinExistence type="inferred from homology"/>
<protein>
    <recommendedName>
        <fullName evidence="4">Arrestin-like N-terminal domain-containing protein</fullName>
    </recommendedName>
</protein>
<evidence type="ECO:0000256" key="1">
    <source>
        <dbReference type="ARBA" id="ARBA00009100"/>
    </source>
</evidence>
<name>A0ABR2HW79_9EUKA</name>
<evidence type="ECO:0000313" key="3">
    <source>
        <dbReference type="Proteomes" id="UP001470230"/>
    </source>
</evidence>
<comment type="similarity">
    <text evidence="1">Belongs to the VPS26 family.</text>
</comment>
<dbReference type="InterPro" id="IPR014752">
    <property type="entry name" value="Arrestin-like_C"/>
</dbReference>
<organism evidence="2 3">
    <name type="scientific">Tritrichomonas musculus</name>
    <dbReference type="NCBI Taxonomy" id="1915356"/>
    <lineage>
        <taxon>Eukaryota</taxon>
        <taxon>Metamonada</taxon>
        <taxon>Parabasalia</taxon>
        <taxon>Tritrichomonadida</taxon>
        <taxon>Tritrichomonadidae</taxon>
        <taxon>Tritrichomonas</taxon>
    </lineage>
</organism>
<dbReference type="EMBL" id="JAPFFF010000021">
    <property type="protein sequence ID" value="KAK8853871.1"/>
    <property type="molecule type" value="Genomic_DNA"/>
</dbReference>
<dbReference type="Pfam" id="PF03643">
    <property type="entry name" value="Vps26"/>
    <property type="match status" value="1"/>
</dbReference>
<gene>
    <name evidence="2" type="ORF">M9Y10_016414</name>
</gene>
<accession>A0ABR2HW79</accession>
<sequence length="293" mass="33321">MTKKPSPLNFELAFKTEKPQQIKNIFQVGESFDVSLKITSAKGNFSHRGIDFEFCTEFLPKGGKIVKYNVANLHVSEAGVIPTTQEFQLPKCSIAQNAQTYVGESFSLRHWIRISVKKLIGTVDFEREIIAYNVTSPSKKLDLICVRVAVEDSIRIDLITNRRQFEINDVITGAAHFLLVNLKVKLFTVALIAQEYSEINGKVNRNKNKIQSWEITDGAPVKGEIIPFRLFLHPLHLNPSCSNPQQGYSVTHFLHFTVVTMSNEKYFKALQIKLNKWTVLPFVFTDDNSKESQ</sequence>
<reference evidence="2 3" key="1">
    <citation type="submission" date="2024-04" db="EMBL/GenBank/DDBJ databases">
        <title>Tritrichomonas musculus Genome.</title>
        <authorList>
            <person name="Alves-Ferreira E."/>
            <person name="Grigg M."/>
            <person name="Lorenzi H."/>
            <person name="Galac M."/>
        </authorList>
    </citation>
    <scope>NUCLEOTIDE SEQUENCE [LARGE SCALE GENOMIC DNA]</scope>
    <source>
        <strain evidence="2 3">EAF2021</strain>
    </source>
</reference>
<dbReference type="Proteomes" id="UP001470230">
    <property type="component" value="Unassembled WGS sequence"/>
</dbReference>